<comment type="caution">
    <text evidence="3">The sequence shown here is derived from an EMBL/GenBank/DDBJ whole genome shotgun (WGS) entry which is preliminary data.</text>
</comment>
<dbReference type="RefSeq" id="WP_178359540.1">
    <property type="nucleotide sequence ID" value="NZ_JABFYL010000032.1"/>
</dbReference>
<dbReference type="PANTHER" id="PTHR43476:SF5">
    <property type="entry name" value="FAD-DEPENDENT MONOOXYGENASE"/>
    <property type="match status" value="1"/>
</dbReference>
<dbReference type="AlphaFoldDB" id="A0A850PUI3"/>
<dbReference type="GO" id="GO:0071949">
    <property type="term" value="F:FAD binding"/>
    <property type="evidence" value="ECO:0007669"/>
    <property type="project" value="InterPro"/>
</dbReference>
<dbReference type="NCBIfam" id="NF004833">
    <property type="entry name" value="PRK06185.1-1"/>
    <property type="match status" value="1"/>
</dbReference>
<dbReference type="SUPFAM" id="SSF51905">
    <property type="entry name" value="FAD/NAD(P)-binding domain"/>
    <property type="match status" value="1"/>
</dbReference>
<dbReference type="InterPro" id="IPR036188">
    <property type="entry name" value="FAD/NAD-bd_sf"/>
</dbReference>
<keyword evidence="4" id="KW-1185">Reference proteome</keyword>
<dbReference type="Gene3D" id="3.50.50.60">
    <property type="entry name" value="FAD/NAD(P)-binding domain"/>
    <property type="match status" value="2"/>
</dbReference>
<dbReference type="Pfam" id="PF01494">
    <property type="entry name" value="FAD_binding_3"/>
    <property type="match status" value="1"/>
</dbReference>
<dbReference type="PRINTS" id="PR00420">
    <property type="entry name" value="RNGMNOXGNASE"/>
</dbReference>
<keyword evidence="1" id="KW-0560">Oxidoreductase</keyword>
<dbReference type="GO" id="GO:0004497">
    <property type="term" value="F:monooxygenase activity"/>
    <property type="evidence" value="ECO:0007669"/>
    <property type="project" value="UniProtKB-KW"/>
</dbReference>
<reference evidence="3 4" key="1">
    <citation type="submission" date="2020-05" db="EMBL/GenBank/DDBJ databases">
        <title>Draft genome sequence of Mycobacterium hippocampi DL, isolated from European seabass, Dicentrarchus labrax, reared in fish farms.</title>
        <authorList>
            <person name="Stathopoulou P."/>
            <person name="Asimakis E."/>
            <person name="Tzokas K."/>
            <person name="Batargias C."/>
            <person name="Tsiamis G."/>
        </authorList>
    </citation>
    <scope>NUCLEOTIDE SEQUENCE [LARGE SCALE GENOMIC DNA]</scope>
    <source>
        <strain evidence="3 4">DL</strain>
    </source>
</reference>
<dbReference type="InterPro" id="IPR002938">
    <property type="entry name" value="FAD-bd"/>
</dbReference>
<evidence type="ECO:0000313" key="3">
    <source>
        <dbReference type="EMBL" id="NVN51226.1"/>
    </source>
</evidence>
<evidence type="ECO:0000256" key="1">
    <source>
        <dbReference type="ARBA" id="ARBA00023002"/>
    </source>
</evidence>
<evidence type="ECO:0000313" key="4">
    <source>
        <dbReference type="Proteomes" id="UP000570517"/>
    </source>
</evidence>
<keyword evidence="3" id="KW-0503">Monooxygenase</keyword>
<dbReference type="InterPro" id="IPR050631">
    <property type="entry name" value="PheA/TfdB_FAD_monoxygenase"/>
</dbReference>
<dbReference type="PANTHER" id="PTHR43476">
    <property type="entry name" value="3-(3-HYDROXY-PHENYL)PROPIONATE/3-HYDROXYCINNAMIC ACID HYDROXYLASE"/>
    <property type="match status" value="1"/>
</dbReference>
<accession>A0A850PUI3</accession>
<dbReference type="EMBL" id="JABFYL010000032">
    <property type="protein sequence ID" value="NVN51226.1"/>
    <property type="molecule type" value="Genomic_DNA"/>
</dbReference>
<gene>
    <name evidence="3" type="ORF">HLY00_1264</name>
</gene>
<organism evidence="3 4">
    <name type="scientific">Mycolicibacterium hippocampi</name>
    <dbReference type="NCBI Taxonomy" id="659824"/>
    <lineage>
        <taxon>Bacteria</taxon>
        <taxon>Bacillati</taxon>
        <taxon>Actinomycetota</taxon>
        <taxon>Actinomycetes</taxon>
        <taxon>Mycobacteriales</taxon>
        <taxon>Mycobacteriaceae</taxon>
        <taxon>Mycolicibacterium</taxon>
    </lineage>
</organism>
<protein>
    <submittedName>
        <fullName evidence="3">FAD-dependent monooxygenase</fullName>
    </submittedName>
</protein>
<sequence length="419" mass="45771">MTEKTTCAVVGGGPAGMVLGLLLARAGVEVTVLEKHADFLRDFRGDTVHPTTLRLIDELGLWPKFAALPHSRLRKGTFDVSPGHSVTMVDFGRLRQPHPYVAMVPQWDLLNLLAEAGAAEPTFTLRMSTEVTGLRRDGGRITGVRYEGVDGPGELRADLTVGCDGRGSSVRRDGGSSVRRDAGLRVREWPVSFDVWWFRLPRRQDDAHFTLFPRVAPGKAMIVIPREGYLQIALLIPKGSDSRMRARGLAAFHADVLELLPEAGETVQSITTLDDVKHLDVRMNRLRRWHTDGLLCIGDAAHAMSPAGGVGINVAVQDGVATARLLAEPLRRGMVTDRDLAAVRRRRVAPTAVTQALQRQIDKRLLGPIVRGDDSAGIPTTLVRLVELVPWLAVIPGYLVGVGIRPERAPEFARRPAKG</sequence>
<name>A0A850PUI3_9MYCO</name>
<proteinExistence type="predicted"/>
<dbReference type="Proteomes" id="UP000570517">
    <property type="component" value="Unassembled WGS sequence"/>
</dbReference>
<feature type="domain" description="FAD-binding" evidence="2">
    <location>
        <begin position="5"/>
        <end position="354"/>
    </location>
</feature>
<dbReference type="NCBIfam" id="NF004834">
    <property type="entry name" value="PRK06185.1-3"/>
    <property type="match status" value="1"/>
</dbReference>
<evidence type="ECO:0000259" key="2">
    <source>
        <dbReference type="Pfam" id="PF01494"/>
    </source>
</evidence>